<name>A0A5N5X8E1_9EURO</name>
<protein>
    <submittedName>
        <fullName evidence="1">Uncharacterized protein</fullName>
    </submittedName>
</protein>
<evidence type="ECO:0000313" key="2">
    <source>
        <dbReference type="Proteomes" id="UP000326565"/>
    </source>
</evidence>
<evidence type="ECO:0000313" key="1">
    <source>
        <dbReference type="EMBL" id="KAB8076979.1"/>
    </source>
</evidence>
<dbReference type="Proteomes" id="UP000326565">
    <property type="component" value="Unassembled WGS sequence"/>
</dbReference>
<dbReference type="AlphaFoldDB" id="A0A5N5X8E1"/>
<proteinExistence type="predicted"/>
<accession>A0A5N5X8E1</accession>
<organism evidence="1 2">
    <name type="scientific">Aspergillus leporis</name>
    <dbReference type="NCBI Taxonomy" id="41062"/>
    <lineage>
        <taxon>Eukaryota</taxon>
        <taxon>Fungi</taxon>
        <taxon>Dikarya</taxon>
        <taxon>Ascomycota</taxon>
        <taxon>Pezizomycotina</taxon>
        <taxon>Eurotiomycetes</taxon>
        <taxon>Eurotiomycetidae</taxon>
        <taxon>Eurotiales</taxon>
        <taxon>Aspergillaceae</taxon>
        <taxon>Aspergillus</taxon>
        <taxon>Aspergillus subgen. Circumdati</taxon>
    </lineage>
</organism>
<sequence>MVVCPGGLVNFINGSANPSPFCNEASSSPQAQADEYSTAPLIVNSHAFPPPRRQWTDRPARRIGITLSGSHSGSPRAYLYALLAAPPLSPSAGIITLDTVRKSDSPFAAQISPPRFLADSCAKVCEVLEHALFYRVLVMLTAGVRDSWGNLPWLSKAFLRWDQCQAAIRRSEADGYEDGRKIAGQ</sequence>
<dbReference type="EMBL" id="ML732174">
    <property type="protein sequence ID" value="KAB8076979.1"/>
    <property type="molecule type" value="Genomic_DNA"/>
</dbReference>
<keyword evidence="2" id="KW-1185">Reference proteome</keyword>
<reference evidence="1 2" key="1">
    <citation type="submission" date="2019-04" db="EMBL/GenBank/DDBJ databases">
        <title>Friends and foes A comparative genomics study of 23 Aspergillus species from section Flavi.</title>
        <authorList>
            <consortium name="DOE Joint Genome Institute"/>
            <person name="Kjaerbolling I."/>
            <person name="Vesth T."/>
            <person name="Frisvad J.C."/>
            <person name="Nybo J.L."/>
            <person name="Theobald S."/>
            <person name="Kildgaard S."/>
            <person name="Isbrandt T."/>
            <person name="Kuo A."/>
            <person name="Sato A."/>
            <person name="Lyhne E.K."/>
            <person name="Kogle M.E."/>
            <person name="Wiebenga A."/>
            <person name="Kun R.S."/>
            <person name="Lubbers R.J."/>
            <person name="Makela M.R."/>
            <person name="Barry K."/>
            <person name="Chovatia M."/>
            <person name="Clum A."/>
            <person name="Daum C."/>
            <person name="Haridas S."/>
            <person name="He G."/>
            <person name="LaButti K."/>
            <person name="Lipzen A."/>
            <person name="Mondo S."/>
            <person name="Riley R."/>
            <person name="Salamov A."/>
            <person name="Simmons B.A."/>
            <person name="Magnuson J.K."/>
            <person name="Henrissat B."/>
            <person name="Mortensen U.H."/>
            <person name="Larsen T.O."/>
            <person name="Devries R.P."/>
            <person name="Grigoriev I.V."/>
            <person name="Machida M."/>
            <person name="Baker S.E."/>
            <person name="Andersen M.R."/>
        </authorList>
    </citation>
    <scope>NUCLEOTIDE SEQUENCE [LARGE SCALE GENOMIC DNA]</scope>
    <source>
        <strain evidence="1 2">CBS 151.66</strain>
    </source>
</reference>
<gene>
    <name evidence="1" type="ORF">BDV29DRAFT_154229</name>
</gene>
<dbReference type="OrthoDB" id="419598at2759"/>